<sequence>MSELKSRLGNISRQQKTVLIEYIEANSELVSGRFSASFTFKDAQLKWEQLAATLNAIPGAQKDWKKWRKTWQDMKKSVKTKQSDLIRYTIGTGGGEAAQEVLSEDELRVADIVGTTAITGDQSVTAPLIEFAFDDDGAMNNLAQQACVSQELAAYHKKKLLLLEREVVAKEQLAQNVKEGFDALVEAITFQHLNQDSPYLFFDLHVDPDFDDPGKCPSPNLHLLA</sequence>
<accession>A0A8K0DJJ8</accession>
<evidence type="ECO:0000256" key="3">
    <source>
        <dbReference type="ARBA" id="ARBA00023015"/>
    </source>
</evidence>
<keyword evidence="8" id="KW-1185">Reference proteome</keyword>
<protein>
    <recommendedName>
        <fullName evidence="2">Regulatory protein zeste</fullName>
    </recommendedName>
</protein>
<dbReference type="Proteomes" id="UP000801492">
    <property type="component" value="Unassembled WGS sequence"/>
</dbReference>
<organism evidence="7 8">
    <name type="scientific">Ignelater luminosus</name>
    <name type="common">Cucubano</name>
    <name type="synonym">Pyrophorus luminosus</name>
    <dbReference type="NCBI Taxonomy" id="2038154"/>
    <lineage>
        <taxon>Eukaryota</taxon>
        <taxon>Metazoa</taxon>
        <taxon>Ecdysozoa</taxon>
        <taxon>Arthropoda</taxon>
        <taxon>Hexapoda</taxon>
        <taxon>Insecta</taxon>
        <taxon>Pterygota</taxon>
        <taxon>Neoptera</taxon>
        <taxon>Endopterygota</taxon>
        <taxon>Coleoptera</taxon>
        <taxon>Polyphaga</taxon>
        <taxon>Elateriformia</taxon>
        <taxon>Elateroidea</taxon>
        <taxon>Elateridae</taxon>
        <taxon>Agrypninae</taxon>
        <taxon>Pyrophorini</taxon>
        <taxon>Ignelater</taxon>
    </lineage>
</organism>
<keyword evidence="3" id="KW-0805">Transcription regulation</keyword>
<reference evidence="7" key="1">
    <citation type="submission" date="2019-08" db="EMBL/GenBank/DDBJ databases">
        <title>The genome of the North American firefly Photinus pyralis.</title>
        <authorList>
            <consortium name="Photinus pyralis genome working group"/>
            <person name="Fallon T.R."/>
            <person name="Sander Lower S.E."/>
            <person name="Weng J.-K."/>
        </authorList>
    </citation>
    <scope>NUCLEOTIDE SEQUENCE</scope>
    <source>
        <strain evidence="7">TRF0915ILg1</strain>
        <tissue evidence="7">Whole body</tissue>
    </source>
</reference>
<evidence type="ECO:0000256" key="4">
    <source>
        <dbReference type="ARBA" id="ARBA00023163"/>
    </source>
</evidence>
<evidence type="ECO:0000313" key="7">
    <source>
        <dbReference type="EMBL" id="KAF2901645.1"/>
    </source>
</evidence>
<evidence type="ECO:0000313" key="8">
    <source>
        <dbReference type="Proteomes" id="UP000801492"/>
    </source>
</evidence>
<dbReference type="PANTHER" id="PTHR23098:SF16">
    <property type="entry name" value="REGULATORY PROTEIN ZESTE"/>
    <property type="match status" value="1"/>
</dbReference>
<gene>
    <name evidence="7" type="ORF">ILUMI_04540</name>
</gene>
<evidence type="ECO:0000256" key="5">
    <source>
        <dbReference type="ARBA" id="ARBA00025466"/>
    </source>
</evidence>
<dbReference type="EMBL" id="VTPC01001524">
    <property type="protein sequence ID" value="KAF2901645.1"/>
    <property type="molecule type" value="Genomic_DNA"/>
</dbReference>
<keyword evidence="4" id="KW-0804">Transcription</keyword>
<evidence type="ECO:0000256" key="1">
    <source>
        <dbReference type="ARBA" id="ARBA00011764"/>
    </source>
</evidence>
<feature type="domain" description="Myb/SANT-like DNA-binding" evidence="6">
    <location>
        <begin position="9"/>
        <end position="81"/>
    </location>
</feature>
<dbReference type="GO" id="GO:0005634">
    <property type="term" value="C:nucleus"/>
    <property type="evidence" value="ECO:0007669"/>
    <property type="project" value="TreeGrafter"/>
</dbReference>
<comment type="subunit">
    <text evidence="1">Self-associates forming complexes of several hundred monomers.</text>
</comment>
<comment type="caution">
    <text evidence="7">The sequence shown here is derived from an EMBL/GenBank/DDBJ whole genome shotgun (WGS) entry which is preliminary data.</text>
</comment>
<dbReference type="AlphaFoldDB" id="A0A8K0DJJ8"/>
<dbReference type="PANTHER" id="PTHR23098">
    <property type="entry name" value="AGAP001331-PA-RELATED"/>
    <property type="match status" value="1"/>
</dbReference>
<evidence type="ECO:0000259" key="6">
    <source>
        <dbReference type="Pfam" id="PF13873"/>
    </source>
</evidence>
<name>A0A8K0DJJ8_IGNLU</name>
<comment type="function">
    <text evidence="5">Involved in transvection phenomena (= synapsis-dependent gene expression), where the synaptic pairing of chromosomes carrying genes with which zeste interacts influences the expression of these genes. Zeste binds to DNA and stimulates transcription from a nearby promoter.</text>
</comment>
<evidence type="ECO:0000256" key="2">
    <source>
        <dbReference type="ARBA" id="ARBA00016807"/>
    </source>
</evidence>
<dbReference type="OrthoDB" id="7543230at2759"/>
<proteinExistence type="predicted"/>
<dbReference type="InterPro" id="IPR028002">
    <property type="entry name" value="Myb_DNA-bind_5"/>
</dbReference>
<dbReference type="Pfam" id="PF13873">
    <property type="entry name" value="Myb_DNA-bind_5"/>
    <property type="match status" value="1"/>
</dbReference>